<evidence type="ECO:0000259" key="1">
    <source>
        <dbReference type="Pfam" id="PF12867"/>
    </source>
</evidence>
<dbReference type="Pfam" id="PF12867">
    <property type="entry name" value="DinB_2"/>
    <property type="match status" value="1"/>
</dbReference>
<dbReference type="STRING" id="1419482.SAMN05444266_108245"/>
<feature type="domain" description="DinB-like" evidence="1">
    <location>
        <begin position="29"/>
        <end position="146"/>
    </location>
</feature>
<dbReference type="InterPro" id="IPR024775">
    <property type="entry name" value="DinB-like"/>
</dbReference>
<dbReference type="InterPro" id="IPR034660">
    <property type="entry name" value="DinB/YfiT-like"/>
</dbReference>
<accession>A0A1M7J706</accession>
<dbReference type="OrthoDB" id="2599194at2"/>
<evidence type="ECO:0000313" key="2">
    <source>
        <dbReference type="EMBL" id="SHM48722.1"/>
    </source>
</evidence>
<dbReference type="Proteomes" id="UP000184420">
    <property type="component" value="Unassembled WGS sequence"/>
</dbReference>
<dbReference type="Gene3D" id="1.20.120.450">
    <property type="entry name" value="dinb family like domain"/>
    <property type="match status" value="1"/>
</dbReference>
<protein>
    <submittedName>
        <fullName evidence="2">DinB superfamily protein</fullName>
    </submittedName>
</protein>
<sequence>MKTIHHPDDRSSLIARIHALPETNPGQWGKMNMHQMIQHCILWEDLMLRKKEFRQVFIGKLFGKMALRALTKDDAPIRRNAPTDPHMKITGVVTERIPVLKQQWITLLQEHAHYPETGIMHPFFGKMTGAEVGILVYKHTDHHLRQFGG</sequence>
<dbReference type="RefSeq" id="WP_073085179.1">
    <property type="nucleotide sequence ID" value="NZ_FRBL01000008.1"/>
</dbReference>
<dbReference type="EMBL" id="FRBL01000008">
    <property type="protein sequence ID" value="SHM48722.1"/>
    <property type="molecule type" value="Genomic_DNA"/>
</dbReference>
<keyword evidence="3" id="KW-1185">Reference proteome</keyword>
<name>A0A1M7J706_9BACT</name>
<organism evidence="2 3">
    <name type="scientific">Chitinophaga jiangningensis</name>
    <dbReference type="NCBI Taxonomy" id="1419482"/>
    <lineage>
        <taxon>Bacteria</taxon>
        <taxon>Pseudomonadati</taxon>
        <taxon>Bacteroidota</taxon>
        <taxon>Chitinophagia</taxon>
        <taxon>Chitinophagales</taxon>
        <taxon>Chitinophagaceae</taxon>
        <taxon>Chitinophaga</taxon>
    </lineage>
</organism>
<proteinExistence type="predicted"/>
<reference evidence="2 3" key="1">
    <citation type="submission" date="2016-11" db="EMBL/GenBank/DDBJ databases">
        <authorList>
            <person name="Jaros S."/>
            <person name="Januszkiewicz K."/>
            <person name="Wedrychowicz H."/>
        </authorList>
    </citation>
    <scope>NUCLEOTIDE SEQUENCE [LARGE SCALE GENOMIC DNA]</scope>
    <source>
        <strain evidence="2 3">DSM 27406</strain>
    </source>
</reference>
<dbReference type="AlphaFoldDB" id="A0A1M7J706"/>
<gene>
    <name evidence="2" type="ORF">SAMN05444266_108245</name>
</gene>
<evidence type="ECO:0000313" key="3">
    <source>
        <dbReference type="Proteomes" id="UP000184420"/>
    </source>
</evidence>